<feature type="compositionally biased region" description="Polar residues" evidence="1">
    <location>
        <begin position="71"/>
        <end position="90"/>
    </location>
</feature>
<keyword evidence="4" id="KW-1185">Reference proteome</keyword>
<feature type="transmembrane region" description="Helical" evidence="2">
    <location>
        <begin position="648"/>
        <end position="671"/>
    </location>
</feature>
<feature type="transmembrane region" description="Helical" evidence="2">
    <location>
        <begin position="766"/>
        <end position="788"/>
    </location>
</feature>
<dbReference type="Pfam" id="PF11915">
    <property type="entry name" value="DUF3433"/>
    <property type="match status" value="2"/>
</dbReference>
<gene>
    <name evidence="3" type="ORF">BDV95DRAFT_493160</name>
</gene>
<feature type="transmembrane region" description="Helical" evidence="2">
    <location>
        <begin position="617"/>
        <end position="636"/>
    </location>
</feature>
<name>A0A7C8I8G5_9PLEO</name>
<feature type="transmembrane region" description="Helical" evidence="2">
    <location>
        <begin position="508"/>
        <end position="528"/>
    </location>
</feature>
<dbReference type="PANTHER" id="PTHR37544">
    <property type="entry name" value="SPRAY-RELATED"/>
    <property type="match status" value="1"/>
</dbReference>
<dbReference type="Proteomes" id="UP000481861">
    <property type="component" value="Unassembled WGS sequence"/>
</dbReference>
<keyword evidence="2" id="KW-1133">Transmembrane helix</keyword>
<feature type="region of interest" description="Disordered" evidence="1">
    <location>
        <begin position="1"/>
        <end position="190"/>
    </location>
</feature>
<comment type="caution">
    <text evidence="3">The sequence shown here is derived from an EMBL/GenBank/DDBJ whole genome shotgun (WGS) entry which is preliminary data.</text>
</comment>
<reference evidence="3 4" key="1">
    <citation type="submission" date="2020-01" db="EMBL/GenBank/DDBJ databases">
        <authorList>
            <consortium name="DOE Joint Genome Institute"/>
            <person name="Haridas S."/>
            <person name="Albert R."/>
            <person name="Binder M."/>
            <person name="Bloem J."/>
            <person name="Labutti K."/>
            <person name="Salamov A."/>
            <person name="Andreopoulos B."/>
            <person name="Baker S.E."/>
            <person name="Barry K."/>
            <person name="Bills G."/>
            <person name="Bluhm B.H."/>
            <person name="Cannon C."/>
            <person name="Castanera R."/>
            <person name="Culley D.E."/>
            <person name="Daum C."/>
            <person name="Ezra D."/>
            <person name="Gonzalez J.B."/>
            <person name="Henrissat B."/>
            <person name="Kuo A."/>
            <person name="Liang C."/>
            <person name="Lipzen A."/>
            <person name="Lutzoni F."/>
            <person name="Magnuson J."/>
            <person name="Mondo S."/>
            <person name="Nolan M."/>
            <person name="Ohm R."/>
            <person name="Pangilinan J."/>
            <person name="Park H.-J.H."/>
            <person name="Ramirez L."/>
            <person name="Alfaro M."/>
            <person name="Sun H."/>
            <person name="Tritt A."/>
            <person name="Yoshinaga Y."/>
            <person name="Zwiers L.-H.L."/>
            <person name="Turgeon B.G."/>
            <person name="Goodwin S.B."/>
            <person name="Spatafora J.W."/>
            <person name="Crous P.W."/>
            <person name="Grigoriev I.V."/>
        </authorList>
    </citation>
    <scope>NUCLEOTIDE SEQUENCE [LARGE SCALE GENOMIC DNA]</scope>
    <source>
        <strain evidence="3 4">CBS 611.86</strain>
    </source>
</reference>
<evidence type="ECO:0000313" key="3">
    <source>
        <dbReference type="EMBL" id="KAF2871966.1"/>
    </source>
</evidence>
<feature type="compositionally biased region" description="Low complexity" evidence="1">
    <location>
        <begin position="142"/>
        <end position="156"/>
    </location>
</feature>
<sequence>MEEVPSPLQAGSQTAARNPFADSVPSALRVGSPVVDGAAPAAHSRPPLMRQHTSGSDRLSQLFPSRPASVASLSPTESPGSRQSRRTSYPSPLVPAAEPSYRIPRAPAPPSFLDDPPTSPPSNPFEQQGSQPTLRGTSGTQRLLNRLTSLRSGRSRGANYNKLEDDEAGPQRERLRDLEEEQEPVGYDLSGYDGLPMKKFESKPAVTIADAMEQAQNLNEAGYAAEYERLEAQLGAGMSSIVEVPFTHTAAQTEQAVDHGHSKEQLLDKELAKDAQKEAEKTGGIVAVAEIPVDISESFGGADFETRSVLNSGYGDGDNAPTSYYFPPDPSMPAWRPFSMGWPWLSVLVSIAVVLAAMQEFLCQLSMKRAREDPENGGLIKFKNPGELTLTEYFTWKYAPILFFVIYGILWQVTDFEVKRLEPFYQLSRKTGATAGESLNMDYLTFLSWLVPLRALSHRQYAVIYVSLATLISSSLVPVLQSASIKLYPEKNQRKPEEFKSVRIDPPWSRAVTGSLIFVAICGGVLMYEMRRKSGLLSDPKGIAGVATMATKSHILTDFRGLDTAPLHKIHEQLRHRRYIMHKSSLWQGEYIRHSKEKIHETGTDPRPLMLRLRAGIPFMIYIMLFCVSVPIFLFVDGADMVTDKLPFLLTALATIVRLLWATVNCDIRMLEPFYILAQRRAPARTLTLDYTGTNPLYLPIKALLNRHYLVALVGIGSVLAEILTVCVSALSVDGKKFLPGHSGKETHDKDDSNDRSNADETFRSFWVSLVLVILIMLYLVGIAAAVYRRRAHKFMPRQIGTMASVLAFIHQSKMLVSFVDTEKLSSGQMTRHLERQGKTYALGWFSGRDGDDHLGIDEEPILAGYTYGVDWTKTRVLANQVGTWEHYE</sequence>
<dbReference type="PANTHER" id="PTHR37544:SF3">
    <property type="entry name" value="SPRAY"/>
    <property type="match status" value="1"/>
</dbReference>
<evidence type="ECO:0008006" key="5">
    <source>
        <dbReference type="Google" id="ProtNLM"/>
    </source>
</evidence>
<evidence type="ECO:0000256" key="2">
    <source>
        <dbReference type="SAM" id="Phobius"/>
    </source>
</evidence>
<evidence type="ECO:0000256" key="1">
    <source>
        <dbReference type="SAM" id="MobiDB-lite"/>
    </source>
</evidence>
<feature type="transmembrane region" description="Helical" evidence="2">
    <location>
        <begin position="341"/>
        <end position="362"/>
    </location>
</feature>
<keyword evidence="2" id="KW-0472">Membrane</keyword>
<dbReference type="AlphaFoldDB" id="A0A7C8I8G5"/>
<feature type="compositionally biased region" description="Polar residues" evidence="1">
    <location>
        <begin position="124"/>
        <end position="141"/>
    </location>
</feature>
<accession>A0A7C8I8G5</accession>
<feature type="transmembrane region" description="Helical" evidence="2">
    <location>
        <begin position="462"/>
        <end position="488"/>
    </location>
</feature>
<feature type="transmembrane region" description="Helical" evidence="2">
    <location>
        <begin position="709"/>
        <end position="731"/>
    </location>
</feature>
<proteinExistence type="predicted"/>
<dbReference type="EMBL" id="JAADJZ010000010">
    <property type="protein sequence ID" value="KAF2871966.1"/>
    <property type="molecule type" value="Genomic_DNA"/>
</dbReference>
<protein>
    <recommendedName>
        <fullName evidence="5">DUF3433 domain protein</fullName>
    </recommendedName>
</protein>
<keyword evidence="2" id="KW-0812">Transmembrane</keyword>
<dbReference type="InterPro" id="IPR021840">
    <property type="entry name" value="DUF3433"/>
</dbReference>
<organism evidence="3 4">
    <name type="scientific">Massariosphaeria phaeospora</name>
    <dbReference type="NCBI Taxonomy" id="100035"/>
    <lineage>
        <taxon>Eukaryota</taxon>
        <taxon>Fungi</taxon>
        <taxon>Dikarya</taxon>
        <taxon>Ascomycota</taxon>
        <taxon>Pezizomycotina</taxon>
        <taxon>Dothideomycetes</taxon>
        <taxon>Pleosporomycetidae</taxon>
        <taxon>Pleosporales</taxon>
        <taxon>Pleosporales incertae sedis</taxon>
        <taxon>Massariosphaeria</taxon>
    </lineage>
</organism>
<evidence type="ECO:0000313" key="4">
    <source>
        <dbReference type="Proteomes" id="UP000481861"/>
    </source>
</evidence>
<feature type="compositionally biased region" description="Polar residues" evidence="1">
    <location>
        <begin position="51"/>
        <end position="63"/>
    </location>
</feature>
<dbReference type="OrthoDB" id="3248909at2759"/>